<evidence type="ECO:0000256" key="1">
    <source>
        <dbReference type="SAM" id="Phobius"/>
    </source>
</evidence>
<protein>
    <submittedName>
        <fullName evidence="2">Uncharacterized protein</fullName>
    </submittedName>
</protein>
<reference evidence="2 3" key="1">
    <citation type="submission" date="2016-11" db="EMBL/GenBank/DDBJ databases">
        <authorList>
            <person name="Jaros S."/>
            <person name="Januszkiewicz K."/>
            <person name="Wedrychowicz H."/>
        </authorList>
    </citation>
    <scope>NUCLEOTIDE SEQUENCE [LARGE SCALE GENOMIC DNA]</scope>
    <source>
        <strain evidence="2 3">DSM 24574</strain>
    </source>
</reference>
<dbReference type="AlphaFoldDB" id="A0A1M5SGA3"/>
<evidence type="ECO:0000313" key="3">
    <source>
        <dbReference type="Proteomes" id="UP000184212"/>
    </source>
</evidence>
<accession>A0A1M5SGA3</accession>
<gene>
    <name evidence="2" type="ORF">SAMN04488109_3922</name>
</gene>
<dbReference type="Proteomes" id="UP000184212">
    <property type="component" value="Unassembled WGS sequence"/>
</dbReference>
<proteinExistence type="predicted"/>
<name>A0A1M5SGA3_9BACT</name>
<organism evidence="2 3">
    <name type="scientific">Chryseolinea serpens</name>
    <dbReference type="NCBI Taxonomy" id="947013"/>
    <lineage>
        <taxon>Bacteria</taxon>
        <taxon>Pseudomonadati</taxon>
        <taxon>Bacteroidota</taxon>
        <taxon>Cytophagia</taxon>
        <taxon>Cytophagales</taxon>
        <taxon>Fulvivirgaceae</taxon>
        <taxon>Chryseolinea</taxon>
    </lineage>
</organism>
<sequence>MKMESHIANRIVRNVLLSVFIYALPVLLMLLTFYFTGQRPWEKKPVPAAQGSK</sequence>
<evidence type="ECO:0000313" key="2">
    <source>
        <dbReference type="EMBL" id="SHH37632.1"/>
    </source>
</evidence>
<feature type="transmembrane region" description="Helical" evidence="1">
    <location>
        <begin position="12"/>
        <end position="35"/>
    </location>
</feature>
<keyword evidence="1" id="KW-0472">Membrane</keyword>
<dbReference type="STRING" id="947013.SAMN04488109_3922"/>
<keyword evidence="1" id="KW-1133">Transmembrane helix</keyword>
<dbReference type="RefSeq" id="WP_178377153.1">
    <property type="nucleotide sequence ID" value="NZ_FQWQ01000002.1"/>
</dbReference>
<keyword evidence="1" id="KW-0812">Transmembrane</keyword>
<keyword evidence="3" id="KW-1185">Reference proteome</keyword>
<dbReference type="EMBL" id="FQWQ01000002">
    <property type="protein sequence ID" value="SHH37632.1"/>
    <property type="molecule type" value="Genomic_DNA"/>
</dbReference>